<dbReference type="NCBIfam" id="TIGR02622">
    <property type="entry name" value="CDP_4_6_dhtase"/>
    <property type="match status" value="1"/>
</dbReference>
<name>A0ABW6IAU1_9CYAN</name>
<feature type="domain" description="NAD(P)-binding" evidence="1">
    <location>
        <begin position="11"/>
        <end position="330"/>
    </location>
</feature>
<gene>
    <name evidence="2" type="primary">rfbG</name>
    <name evidence="2" type="ORF">ACFVKH_03245</name>
</gene>
<reference evidence="2 3" key="1">
    <citation type="submission" date="2024-10" db="EMBL/GenBank/DDBJ databases">
        <authorList>
            <person name="Ratan Roy A."/>
            <person name="Morales Sandoval P.H."/>
            <person name="De Los Santos Villalobos S."/>
            <person name="Chakraborty S."/>
            <person name="Mukherjee J."/>
        </authorList>
    </citation>
    <scope>NUCLEOTIDE SEQUENCE [LARGE SCALE GENOMIC DNA]</scope>
    <source>
        <strain evidence="2 3">S1</strain>
    </source>
</reference>
<dbReference type="Gene3D" id="3.40.50.720">
    <property type="entry name" value="NAD(P)-binding Rossmann-like Domain"/>
    <property type="match status" value="1"/>
</dbReference>
<dbReference type="EC" id="4.2.1.45" evidence="2"/>
<keyword evidence="3" id="KW-1185">Reference proteome</keyword>
<dbReference type="GO" id="GO:0047733">
    <property type="term" value="F:CDP-glucose 4,6-dehydratase activity"/>
    <property type="evidence" value="ECO:0007669"/>
    <property type="project" value="UniProtKB-EC"/>
</dbReference>
<dbReference type="InterPro" id="IPR016040">
    <property type="entry name" value="NAD(P)-bd_dom"/>
</dbReference>
<accession>A0ABW6IAU1</accession>
<organism evidence="2 3">
    <name type="scientific">Almyronema epifaneia S1</name>
    <dbReference type="NCBI Taxonomy" id="2991925"/>
    <lineage>
        <taxon>Bacteria</taxon>
        <taxon>Bacillati</taxon>
        <taxon>Cyanobacteriota</taxon>
        <taxon>Cyanophyceae</taxon>
        <taxon>Nodosilineales</taxon>
        <taxon>Nodosilineaceae</taxon>
        <taxon>Almyronema</taxon>
        <taxon>Almyronema epifaneia</taxon>
    </lineage>
</organism>
<sequence>MKSFWQDKRVLVTGHTGFKGSWLTLWLWHLGAKVTGLSLEPETTPALFTQLNLAAEIDHHIGDIRDAARVKTLVEQTQPDVVLHLAAQPLVRRSYVQPLDTWDTNVMGTIHVLEALKPCTQACAAVFITTDKCYENREWVYGYREHDPLGGHDPYSSSKAAAELAIASWRNSFFEKPHGCVAIASARAGNVIGGGDWAEDRIVPDAMRSLSRQQPIPVRNPRATRPWQHVLEPLGGYLLLAQRLYEGLEQPTAADHSLRGAFNFGPALASNRPVKDLVEQILSHWPGTWLDQSDPQAVHEAKLLNLVTDKAFHTLGWQPAWGFERTLKETVSWYRQADQLSASDVEAFRQLTLHQIQQYQADIKAGQSAIAAGA</sequence>
<comment type="caution">
    <text evidence="2">The sequence shown here is derived from an EMBL/GenBank/DDBJ whole genome shotgun (WGS) entry which is preliminary data.</text>
</comment>
<dbReference type="Proteomes" id="UP001600165">
    <property type="component" value="Unassembled WGS sequence"/>
</dbReference>
<dbReference type="InterPro" id="IPR036291">
    <property type="entry name" value="NAD(P)-bd_dom_sf"/>
</dbReference>
<dbReference type="EMBL" id="JBHZOL010000021">
    <property type="protein sequence ID" value="MFE4105278.1"/>
    <property type="molecule type" value="Genomic_DNA"/>
</dbReference>
<dbReference type="CDD" id="cd05252">
    <property type="entry name" value="CDP_GD_SDR_e"/>
    <property type="match status" value="1"/>
</dbReference>
<dbReference type="PANTHER" id="PTHR43000">
    <property type="entry name" value="DTDP-D-GLUCOSE 4,6-DEHYDRATASE-RELATED"/>
    <property type="match status" value="1"/>
</dbReference>
<evidence type="ECO:0000313" key="2">
    <source>
        <dbReference type="EMBL" id="MFE4105278.1"/>
    </source>
</evidence>
<keyword evidence="2" id="KW-0456">Lyase</keyword>
<evidence type="ECO:0000259" key="1">
    <source>
        <dbReference type="Pfam" id="PF16363"/>
    </source>
</evidence>
<dbReference type="RefSeq" id="WP_377961541.1">
    <property type="nucleotide sequence ID" value="NZ_JBHZOL010000021.1"/>
</dbReference>
<evidence type="ECO:0000313" key="3">
    <source>
        <dbReference type="Proteomes" id="UP001600165"/>
    </source>
</evidence>
<dbReference type="SUPFAM" id="SSF51735">
    <property type="entry name" value="NAD(P)-binding Rossmann-fold domains"/>
    <property type="match status" value="1"/>
</dbReference>
<dbReference type="Pfam" id="PF16363">
    <property type="entry name" value="GDP_Man_Dehyd"/>
    <property type="match status" value="1"/>
</dbReference>
<protein>
    <submittedName>
        <fullName evidence="2">CDP-glucose 4,6-dehydratase</fullName>
        <ecNumber evidence="2">4.2.1.45</ecNumber>
    </submittedName>
</protein>
<proteinExistence type="predicted"/>
<dbReference type="InterPro" id="IPR013445">
    <property type="entry name" value="CDP_4_6_deHydtase"/>
</dbReference>
<dbReference type="Gene3D" id="3.90.25.10">
    <property type="entry name" value="UDP-galactose 4-epimerase, domain 1"/>
    <property type="match status" value="1"/>
</dbReference>